<dbReference type="CDD" id="cd01335">
    <property type="entry name" value="Radical_SAM"/>
    <property type="match status" value="1"/>
</dbReference>
<dbReference type="PANTHER" id="PTHR43728:SF1">
    <property type="entry name" value="FE-S OXIDOREDUCTASE"/>
    <property type="match status" value="1"/>
</dbReference>
<dbReference type="GO" id="GO:0046872">
    <property type="term" value="F:metal ion binding"/>
    <property type="evidence" value="ECO:0007669"/>
    <property type="project" value="UniProtKB-KW"/>
</dbReference>
<dbReference type="EMBL" id="QRGR01000005">
    <property type="protein sequence ID" value="RDV16205.1"/>
    <property type="molecule type" value="Genomic_DNA"/>
</dbReference>
<evidence type="ECO:0000313" key="8">
    <source>
        <dbReference type="EMBL" id="RDV16205.1"/>
    </source>
</evidence>
<reference evidence="9" key="1">
    <citation type="submission" date="2018-08" db="EMBL/GenBank/DDBJ databases">
        <authorList>
            <person name="Liu Z.-W."/>
            <person name="Du Z.-J."/>
        </authorList>
    </citation>
    <scope>NUCLEOTIDE SEQUENCE [LARGE SCALE GENOMIC DNA]</scope>
    <source>
        <strain evidence="9">H4X</strain>
    </source>
</reference>
<dbReference type="SFLD" id="SFLDS00029">
    <property type="entry name" value="Radical_SAM"/>
    <property type="match status" value="1"/>
</dbReference>
<feature type="domain" description="Arsenosugar biosynthesis radical SAM protein ArsS-like C-terminal" evidence="7">
    <location>
        <begin position="218"/>
        <end position="351"/>
    </location>
</feature>
<proteinExistence type="predicted"/>
<dbReference type="SFLD" id="SFLDG01067">
    <property type="entry name" value="SPASM/twitch_domain_containing"/>
    <property type="match status" value="1"/>
</dbReference>
<dbReference type="GO" id="GO:0051536">
    <property type="term" value="F:iron-sulfur cluster binding"/>
    <property type="evidence" value="ECO:0007669"/>
    <property type="project" value="UniProtKB-KW"/>
</dbReference>
<dbReference type="Pfam" id="PF12345">
    <property type="entry name" value="DUF3641"/>
    <property type="match status" value="1"/>
</dbReference>
<dbReference type="InterPro" id="IPR007197">
    <property type="entry name" value="rSAM"/>
</dbReference>
<keyword evidence="5" id="KW-0411">Iron-sulfur</keyword>
<evidence type="ECO:0000256" key="2">
    <source>
        <dbReference type="ARBA" id="ARBA00022691"/>
    </source>
</evidence>
<dbReference type="GO" id="GO:0003824">
    <property type="term" value="F:catalytic activity"/>
    <property type="evidence" value="ECO:0007669"/>
    <property type="project" value="InterPro"/>
</dbReference>
<dbReference type="NCBIfam" id="TIGR04167">
    <property type="entry name" value="rSAM_SeCys"/>
    <property type="match status" value="1"/>
</dbReference>
<dbReference type="Pfam" id="PF04055">
    <property type="entry name" value="Radical_SAM"/>
    <property type="match status" value="1"/>
</dbReference>
<dbReference type="SUPFAM" id="SSF102114">
    <property type="entry name" value="Radical SAM enzymes"/>
    <property type="match status" value="1"/>
</dbReference>
<organism evidence="8 9">
    <name type="scientific">Pontibacter diazotrophicus</name>
    <dbReference type="NCBI Taxonomy" id="1400979"/>
    <lineage>
        <taxon>Bacteria</taxon>
        <taxon>Pseudomonadati</taxon>
        <taxon>Bacteroidota</taxon>
        <taxon>Cytophagia</taxon>
        <taxon>Cytophagales</taxon>
        <taxon>Hymenobacteraceae</taxon>
        <taxon>Pontibacter</taxon>
    </lineage>
</organism>
<evidence type="ECO:0000256" key="1">
    <source>
        <dbReference type="ARBA" id="ARBA00001966"/>
    </source>
</evidence>
<comment type="caution">
    <text evidence="8">The sequence shown here is derived from an EMBL/GenBank/DDBJ whole genome shotgun (WGS) entry which is preliminary data.</text>
</comment>
<evidence type="ECO:0000256" key="4">
    <source>
        <dbReference type="ARBA" id="ARBA00023004"/>
    </source>
</evidence>
<comment type="cofactor">
    <cofactor evidence="1">
        <name>[4Fe-4S] cluster</name>
        <dbReference type="ChEBI" id="CHEBI:49883"/>
    </cofactor>
</comment>
<protein>
    <submittedName>
        <fullName evidence="8">Radical SAM/Cys-rich domain protein</fullName>
    </submittedName>
</protein>
<evidence type="ECO:0000313" key="9">
    <source>
        <dbReference type="Proteomes" id="UP000256708"/>
    </source>
</evidence>
<dbReference type="OrthoDB" id="9810775at2"/>
<keyword evidence="9" id="KW-1185">Reference proteome</keyword>
<feature type="domain" description="Radical SAM core" evidence="6">
    <location>
        <begin position="60"/>
        <end position="198"/>
    </location>
</feature>
<evidence type="ECO:0000256" key="5">
    <source>
        <dbReference type="ARBA" id="ARBA00023014"/>
    </source>
</evidence>
<dbReference type="InterPro" id="IPR058240">
    <property type="entry name" value="rSAM_sf"/>
</dbReference>
<name>A0A3D8LFL0_9BACT</name>
<dbReference type="Proteomes" id="UP000256708">
    <property type="component" value="Unassembled WGS sequence"/>
</dbReference>
<dbReference type="RefSeq" id="WP_115564615.1">
    <property type="nucleotide sequence ID" value="NZ_QRGR01000005.1"/>
</dbReference>
<evidence type="ECO:0000259" key="6">
    <source>
        <dbReference type="Pfam" id="PF04055"/>
    </source>
</evidence>
<evidence type="ECO:0000259" key="7">
    <source>
        <dbReference type="Pfam" id="PF12345"/>
    </source>
</evidence>
<keyword evidence="3" id="KW-0479">Metal-binding</keyword>
<accession>A0A3D8LFL0</accession>
<dbReference type="PANTHER" id="PTHR43728">
    <property type="entry name" value="SLR0304 PROTEIN"/>
    <property type="match status" value="1"/>
</dbReference>
<dbReference type="InterPro" id="IPR024521">
    <property type="entry name" value="ArsS-like_C"/>
</dbReference>
<dbReference type="Gene3D" id="3.20.20.70">
    <property type="entry name" value="Aldolase class I"/>
    <property type="match status" value="1"/>
</dbReference>
<dbReference type="InterPro" id="IPR013785">
    <property type="entry name" value="Aldolase_TIM"/>
</dbReference>
<dbReference type="InterPro" id="IPR026351">
    <property type="entry name" value="rSAM_ArsS-like"/>
</dbReference>
<gene>
    <name evidence="8" type="ORF">DXT99_05925</name>
</gene>
<sequence length="355" mass="39623">MGSTVKSLKGRQHELSDSLFQLNVLQAPTQHGEQFPAFARRLQEHDLYPLKPTGTTILQVNMGKMCNQTCKHCHVDAGPDRKEIMTRETMQLCLDALQQSPGITTVDLTGGAPEMNPDFRWFVEELFKLGRQVMVRCNLTIILANKKYHDLPEFFKKHGVHVVSSLPYFQASRTDAQRGDGVFEKSIKALQMLNGVGYGQEGSDLLLDLVYNPSGAFLPSAQASLEAEFKRRLRSGYSIEFHNLFCITNLPVSRFLDYLVQSGNYDSYMEKLVNAFNPVAAAGVMCRNTISVGWDGYLYDCDFNQMLELKVEQGSPQHIRDFDAAALDERNVVLNQHCYGCTAGAGSSCGGETVK</sequence>
<dbReference type="AlphaFoldDB" id="A0A3D8LFL0"/>
<evidence type="ECO:0000256" key="3">
    <source>
        <dbReference type="ARBA" id="ARBA00022723"/>
    </source>
</evidence>
<keyword evidence="4" id="KW-0408">Iron</keyword>
<keyword evidence="2" id="KW-0949">S-adenosyl-L-methionine</keyword>